<feature type="signal peptide" evidence="2">
    <location>
        <begin position="1"/>
        <end position="22"/>
    </location>
</feature>
<organism evidence="3 4">
    <name type="scientific">Pigmentiphaga daeguensis</name>
    <dbReference type="NCBI Taxonomy" id="414049"/>
    <lineage>
        <taxon>Bacteria</taxon>
        <taxon>Pseudomonadati</taxon>
        <taxon>Pseudomonadota</taxon>
        <taxon>Betaproteobacteria</taxon>
        <taxon>Burkholderiales</taxon>
        <taxon>Alcaligenaceae</taxon>
        <taxon>Pigmentiphaga</taxon>
    </lineage>
</organism>
<evidence type="ECO:0000313" key="4">
    <source>
        <dbReference type="Proteomes" id="UP001501706"/>
    </source>
</evidence>
<dbReference type="PANTHER" id="PTHR42928">
    <property type="entry name" value="TRICARBOXYLATE-BINDING PROTEIN"/>
    <property type="match status" value="1"/>
</dbReference>
<dbReference type="InterPro" id="IPR042100">
    <property type="entry name" value="Bug_dom1"/>
</dbReference>
<dbReference type="PIRSF" id="PIRSF017082">
    <property type="entry name" value="YflP"/>
    <property type="match status" value="1"/>
</dbReference>
<keyword evidence="4" id="KW-1185">Reference proteome</keyword>
<dbReference type="Proteomes" id="UP001501706">
    <property type="component" value="Unassembled WGS sequence"/>
</dbReference>
<dbReference type="Pfam" id="PF03401">
    <property type="entry name" value="TctC"/>
    <property type="match status" value="1"/>
</dbReference>
<accession>A0ABN1D478</accession>
<dbReference type="SUPFAM" id="SSF53850">
    <property type="entry name" value="Periplasmic binding protein-like II"/>
    <property type="match status" value="1"/>
</dbReference>
<evidence type="ECO:0000313" key="3">
    <source>
        <dbReference type="EMBL" id="GAA0533764.1"/>
    </source>
</evidence>
<evidence type="ECO:0000256" key="1">
    <source>
        <dbReference type="ARBA" id="ARBA00006987"/>
    </source>
</evidence>
<protein>
    <submittedName>
        <fullName evidence="3">Tripartite tricarboxylate transporter substrate binding protein BugE</fullName>
    </submittedName>
</protein>
<dbReference type="CDD" id="cd13578">
    <property type="entry name" value="PBP2_Bug27"/>
    <property type="match status" value="1"/>
</dbReference>
<keyword evidence="2" id="KW-0732">Signal</keyword>
<name>A0ABN1D478_9BURK</name>
<reference evidence="3 4" key="1">
    <citation type="journal article" date="2019" name="Int. J. Syst. Evol. Microbiol.">
        <title>The Global Catalogue of Microorganisms (GCM) 10K type strain sequencing project: providing services to taxonomists for standard genome sequencing and annotation.</title>
        <authorList>
            <consortium name="The Broad Institute Genomics Platform"/>
            <consortium name="The Broad Institute Genome Sequencing Center for Infectious Disease"/>
            <person name="Wu L."/>
            <person name="Ma J."/>
        </authorList>
    </citation>
    <scope>NUCLEOTIDE SEQUENCE [LARGE SCALE GENOMIC DNA]</scope>
    <source>
        <strain evidence="3 4">JCM 14330</strain>
    </source>
</reference>
<feature type="chain" id="PRO_5045040775" evidence="2">
    <location>
        <begin position="23"/>
        <end position="320"/>
    </location>
</feature>
<evidence type="ECO:0000256" key="2">
    <source>
        <dbReference type="SAM" id="SignalP"/>
    </source>
</evidence>
<dbReference type="InterPro" id="IPR005064">
    <property type="entry name" value="BUG"/>
</dbReference>
<dbReference type="Gene3D" id="3.40.190.10">
    <property type="entry name" value="Periplasmic binding protein-like II"/>
    <property type="match status" value="1"/>
</dbReference>
<dbReference type="EMBL" id="BAAAEN010000046">
    <property type="protein sequence ID" value="GAA0533764.1"/>
    <property type="molecule type" value="Genomic_DNA"/>
</dbReference>
<comment type="caution">
    <text evidence="3">The sequence shown here is derived from an EMBL/GenBank/DDBJ whole genome shotgun (WGS) entry which is preliminary data.</text>
</comment>
<sequence length="320" mass="33627">MPFNRRLLVCAAALFVTGASLAQADYPNRPIKVIVPFPAGGVTDIGSRIILDRMSQSLNVPVVVDNRPGAGTKLGTGVAVKSAKDGYTLYMSNSSYAILPVIDPEAGYDAERDLAPIGLGATYGMAVVVNPALSAKTMGELLTLAKQTPGKLAYGSAGMGSGSHFMGEHLKQLTGTNILHVPYKSTSLAVQDVAGGRVDLAFDGAVKPLVDAGKVRIIAVTGAVRDPRFPQVPTVAEAGLGDFTFESWLGLFAPTDTPERVIVRLNQSMNEALADPGVKQRLAELGLTPGGGNPAFLKKQVSADLVKYRKIAAETRIKLQ</sequence>
<dbReference type="RefSeq" id="WP_087838255.1">
    <property type="nucleotide sequence ID" value="NZ_BAAAEN010000046.1"/>
</dbReference>
<dbReference type="Gene3D" id="3.40.190.150">
    <property type="entry name" value="Bordetella uptake gene, domain 1"/>
    <property type="match status" value="1"/>
</dbReference>
<gene>
    <name evidence="3" type="ORF">GCM10009097_58720</name>
</gene>
<proteinExistence type="inferred from homology"/>
<comment type="similarity">
    <text evidence="1">Belongs to the UPF0065 (bug) family.</text>
</comment>
<dbReference type="PANTHER" id="PTHR42928:SF5">
    <property type="entry name" value="BLR1237 PROTEIN"/>
    <property type="match status" value="1"/>
</dbReference>